<dbReference type="AlphaFoldDB" id="A0A387AU49"/>
<feature type="transmembrane region" description="Helical" evidence="1">
    <location>
        <begin position="12"/>
        <end position="34"/>
    </location>
</feature>
<accession>A0A387AU49</accession>
<keyword evidence="1" id="KW-0812">Transmembrane</keyword>
<evidence type="ECO:0000256" key="1">
    <source>
        <dbReference type="SAM" id="Phobius"/>
    </source>
</evidence>
<protein>
    <recommendedName>
        <fullName evidence="4">Prepilin-type N-terminal cleavage/methylation domain-containing protein</fullName>
    </recommendedName>
</protein>
<dbReference type="EMBL" id="CP032626">
    <property type="protein sequence ID" value="AYF92735.1"/>
    <property type="molecule type" value="Genomic_DNA"/>
</dbReference>
<evidence type="ECO:0000313" key="3">
    <source>
        <dbReference type="Proteomes" id="UP000272003"/>
    </source>
</evidence>
<proteinExistence type="predicted"/>
<reference evidence="2 3" key="1">
    <citation type="submission" date="2018-09" db="EMBL/GenBank/DDBJ databases">
        <title>Genome sequencing of strain BHWM-4.</title>
        <authorList>
            <person name="Heo J."/>
            <person name="Kim S.-J."/>
            <person name="Kwon S.-W."/>
        </authorList>
    </citation>
    <scope>NUCLEOTIDE SEQUENCE [LARGE SCALE GENOMIC DNA]</scope>
    <source>
        <strain evidence="2 3">BHWM-4</strain>
    </source>
</reference>
<evidence type="ECO:0000313" key="2">
    <source>
        <dbReference type="EMBL" id="AYF92735.1"/>
    </source>
</evidence>
<evidence type="ECO:0008006" key="4">
    <source>
        <dbReference type="Google" id="ProtNLM"/>
    </source>
</evidence>
<dbReference type="KEGG" id="abom:D7I45_04280"/>
<organism evidence="2 3">
    <name type="scientific">Apilactobacillus bombintestini</name>
    <dbReference type="NCBI Taxonomy" id="2419772"/>
    <lineage>
        <taxon>Bacteria</taxon>
        <taxon>Bacillati</taxon>
        <taxon>Bacillota</taxon>
        <taxon>Bacilli</taxon>
        <taxon>Lactobacillales</taxon>
        <taxon>Lactobacillaceae</taxon>
        <taxon>Apilactobacillus</taxon>
    </lineage>
</organism>
<name>A0A387AU49_9LACO</name>
<dbReference type="OrthoDB" id="2249439at2"/>
<dbReference type="Proteomes" id="UP000272003">
    <property type="component" value="Chromosome"/>
</dbReference>
<gene>
    <name evidence="2" type="ORF">D7I45_04280</name>
</gene>
<keyword evidence="3" id="KW-1185">Reference proteome</keyword>
<keyword evidence="1" id="KW-0472">Membrane</keyword>
<sequence>MKLLSHNKKAFTTIEMIITMLIVLSFMLLTIYMFHNISFASKSDEKGFWYSFQNYWNETIMISKSNHKRSHIYLSSDKKLVIFGDLTHKSVLNIPDTMEVTRNFNLTINSDGYISPSTIVWKSNKKHIKYVQTIQLGWGIYQLKEE</sequence>
<keyword evidence="1" id="KW-1133">Transmembrane helix</keyword>